<dbReference type="GO" id="GO:0070181">
    <property type="term" value="F:small ribosomal subunit rRNA binding"/>
    <property type="evidence" value="ECO:0007669"/>
    <property type="project" value="TreeGrafter"/>
</dbReference>
<evidence type="ECO:0000313" key="7">
    <source>
        <dbReference type="EMBL" id="RDB31545.1"/>
    </source>
</evidence>
<comment type="similarity">
    <text evidence="1 5 6">Belongs to the bacterial ribosomal protein bS18 family.</text>
</comment>
<dbReference type="PRINTS" id="PR00974">
    <property type="entry name" value="RIBOSOMALS18"/>
</dbReference>
<evidence type="ECO:0000313" key="8">
    <source>
        <dbReference type="Proteomes" id="UP000253816"/>
    </source>
</evidence>
<comment type="function">
    <text evidence="5">Binds as a heterodimer with protein bS6 to the central domain of the 16S rRNA, where it helps stabilize the platform of the 30S subunit.</text>
</comment>
<dbReference type="InterPro" id="IPR036870">
    <property type="entry name" value="Ribosomal_bS18_sf"/>
</dbReference>
<dbReference type="PROSITE" id="PS00057">
    <property type="entry name" value="RIBOSOMAL_S18"/>
    <property type="match status" value="1"/>
</dbReference>
<evidence type="ECO:0000256" key="2">
    <source>
        <dbReference type="ARBA" id="ARBA00022980"/>
    </source>
</evidence>
<dbReference type="NCBIfam" id="TIGR00165">
    <property type="entry name" value="S18"/>
    <property type="match status" value="1"/>
</dbReference>
<name>A0A369KFR9_9BACT</name>
<accession>A0A369KFR9</accession>
<evidence type="ECO:0000256" key="3">
    <source>
        <dbReference type="ARBA" id="ARBA00023274"/>
    </source>
</evidence>
<keyword evidence="5" id="KW-0699">rRNA-binding</keyword>
<dbReference type="InterPro" id="IPR001648">
    <property type="entry name" value="Ribosomal_bS18"/>
</dbReference>
<dbReference type="GO" id="GO:0022627">
    <property type="term" value="C:cytosolic small ribosomal subunit"/>
    <property type="evidence" value="ECO:0007669"/>
    <property type="project" value="TreeGrafter"/>
</dbReference>
<comment type="caution">
    <text evidence="7">The sequence shown here is derived from an EMBL/GenBank/DDBJ whole genome shotgun (WGS) entry which is preliminary data.</text>
</comment>
<dbReference type="InterPro" id="IPR018275">
    <property type="entry name" value="Ribosomal_bS18_CS"/>
</dbReference>
<keyword evidence="3 5" id="KW-0687">Ribonucleoprotein</keyword>
<dbReference type="AlphaFoldDB" id="A0A369KFR9"/>
<comment type="subunit">
    <text evidence="5">Part of the 30S ribosomal subunit. Forms a tight heterodimer with protein bS6.</text>
</comment>
<keyword evidence="8" id="KW-1185">Reference proteome</keyword>
<evidence type="ECO:0000256" key="4">
    <source>
        <dbReference type="ARBA" id="ARBA00035141"/>
    </source>
</evidence>
<protein>
    <recommendedName>
        <fullName evidence="4 5">Small ribosomal subunit protein bS18</fullName>
    </recommendedName>
</protein>
<keyword evidence="5" id="KW-0694">RNA-binding</keyword>
<organism evidence="7 8">
    <name type="scientific">Candidatus Similichlamydia laticola</name>
    <dbReference type="NCBI Taxonomy" id="2170265"/>
    <lineage>
        <taxon>Bacteria</taxon>
        <taxon>Pseudomonadati</taxon>
        <taxon>Chlamydiota</taxon>
        <taxon>Chlamydiia</taxon>
        <taxon>Parachlamydiales</taxon>
        <taxon>Candidatus Parilichlamydiaceae</taxon>
        <taxon>Candidatus Similichlamydia</taxon>
    </lineage>
</organism>
<gene>
    <name evidence="5" type="primary">rpsR</name>
    <name evidence="7" type="ORF">HAT2_00348</name>
</gene>
<sequence length="61" mass="7152">MSAKRTEVDYKDTETLLKFVTERGKILPRRITGVCALMHRRLVRAIERARYMALLPYVAED</sequence>
<evidence type="ECO:0000256" key="5">
    <source>
        <dbReference type="HAMAP-Rule" id="MF_00270"/>
    </source>
</evidence>
<reference evidence="7 8" key="1">
    <citation type="submission" date="2018-07" db="EMBL/GenBank/DDBJ databases">
        <title>Comparative genomics of the Candidatus Parilichlamydiaceae reveals evidence of convergent evolution and genome reduction in the phylum Chlamydiae.</title>
        <authorList>
            <person name="Taylor-Brown A."/>
            <person name="Polkinghorne A."/>
        </authorList>
    </citation>
    <scope>NUCLEOTIDE SEQUENCE [LARGE SCALE GENOMIC DNA]</scope>
    <source>
        <strain evidence="7 8">Hat2</strain>
    </source>
</reference>
<dbReference type="PANTHER" id="PTHR13479:SF40">
    <property type="entry name" value="SMALL RIBOSOMAL SUBUNIT PROTEIN BS18M"/>
    <property type="match status" value="1"/>
</dbReference>
<evidence type="ECO:0000256" key="6">
    <source>
        <dbReference type="RuleBase" id="RU003910"/>
    </source>
</evidence>
<evidence type="ECO:0000256" key="1">
    <source>
        <dbReference type="ARBA" id="ARBA00005589"/>
    </source>
</evidence>
<keyword evidence="2 5" id="KW-0689">Ribosomal protein</keyword>
<dbReference type="PANTHER" id="PTHR13479">
    <property type="entry name" value="30S RIBOSOMAL PROTEIN S18"/>
    <property type="match status" value="1"/>
</dbReference>
<proteinExistence type="inferred from homology"/>
<dbReference type="GO" id="GO:0006412">
    <property type="term" value="P:translation"/>
    <property type="evidence" value="ECO:0007669"/>
    <property type="project" value="UniProtKB-UniRule"/>
</dbReference>
<dbReference type="SUPFAM" id="SSF46911">
    <property type="entry name" value="Ribosomal protein S18"/>
    <property type="match status" value="1"/>
</dbReference>
<dbReference type="EMBL" id="QQBG01000012">
    <property type="protein sequence ID" value="RDB31545.1"/>
    <property type="molecule type" value="Genomic_DNA"/>
</dbReference>
<dbReference type="Proteomes" id="UP000253816">
    <property type="component" value="Unassembled WGS sequence"/>
</dbReference>
<dbReference type="Pfam" id="PF01084">
    <property type="entry name" value="Ribosomal_S18"/>
    <property type="match status" value="1"/>
</dbReference>
<dbReference type="GO" id="GO:0003735">
    <property type="term" value="F:structural constituent of ribosome"/>
    <property type="evidence" value="ECO:0007669"/>
    <property type="project" value="InterPro"/>
</dbReference>
<dbReference type="Gene3D" id="4.10.640.10">
    <property type="entry name" value="Ribosomal protein S18"/>
    <property type="match status" value="1"/>
</dbReference>
<dbReference type="HAMAP" id="MF_00270">
    <property type="entry name" value="Ribosomal_bS18"/>
    <property type="match status" value="1"/>
</dbReference>